<dbReference type="EMBL" id="CM012447">
    <property type="protein sequence ID" value="RVE66648.1"/>
    <property type="molecule type" value="Genomic_DNA"/>
</dbReference>
<keyword evidence="6" id="KW-0539">Nucleus</keyword>
<feature type="compositionally biased region" description="Basic residues" evidence="8">
    <location>
        <begin position="685"/>
        <end position="704"/>
    </location>
</feature>
<dbReference type="PROSITE" id="PS00028">
    <property type="entry name" value="ZINC_FINGER_C2H2_1"/>
    <property type="match status" value="3"/>
</dbReference>
<feature type="compositionally biased region" description="Basic and acidic residues" evidence="8">
    <location>
        <begin position="650"/>
        <end position="659"/>
    </location>
</feature>
<evidence type="ECO:0000256" key="5">
    <source>
        <dbReference type="ARBA" id="ARBA00022833"/>
    </source>
</evidence>
<feature type="compositionally biased region" description="Basic residues" evidence="8">
    <location>
        <begin position="407"/>
        <end position="421"/>
    </location>
</feature>
<feature type="region of interest" description="Disordered" evidence="8">
    <location>
        <begin position="318"/>
        <end position="756"/>
    </location>
</feature>
<feature type="region of interest" description="Disordered" evidence="8">
    <location>
        <begin position="232"/>
        <end position="303"/>
    </location>
</feature>
<dbReference type="InterPro" id="IPR036236">
    <property type="entry name" value="Znf_C2H2_sf"/>
</dbReference>
<keyword evidence="4 7" id="KW-0863">Zinc-finger</keyword>
<dbReference type="Gene3D" id="3.30.160.60">
    <property type="entry name" value="Classic Zinc Finger"/>
    <property type="match status" value="1"/>
</dbReference>
<feature type="region of interest" description="Disordered" evidence="8">
    <location>
        <begin position="1223"/>
        <end position="1243"/>
    </location>
</feature>
<dbReference type="PROSITE" id="PS50157">
    <property type="entry name" value="ZINC_FINGER_C2H2_2"/>
    <property type="match status" value="3"/>
</dbReference>
<keyword evidence="11" id="KW-1185">Reference proteome</keyword>
<accession>A0A437CUN8</accession>
<keyword evidence="3" id="KW-0677">Repeat</keyword>
<evidence type="ECO:0000256" key="6">
    <source>
        <dbReference type="ARBA" id="ARBA00023242"/>
    </source>
</evidence>
<dbReference type="SUPFAM" id="SSF57667">
    <property type="entry name" value="beta-beta-alpha zinc fingers"/>
    <property type="match status" value="2"/>
</dbReference>
<sequence length="1314" mass="143736">METPDQSAVFDPAECRKFDLQVASRSPLKMANEETEVELQTSAASCVTSVGDGAAASLQKDCDGPGEAPQLPDHHLEEAPHLSQGQTPSEDDTGSSEKNKQKAFQLVLNELLQQQKHRPGRRFKKKTLVKMAKLLVVARGWDGEAGPPDPEQDAPEGENLLSDDIMETHNQNAAFDSSSVDKDEELEPGCGSDLVPDLQVASRTALKMEGEETEVELQTSAASCLTSVGDGAAASLQKDCDGPGEAPELPDHPLEEAPHPPQGQTPTEDDTGSSEKNKQKAFQLVLNELLQQQKHRPGRRFKKKTLMKMAKLLVITRGWDGEAGPPDPEQDAPVATGEDGSAETTAASVEQEDLNFSQEAHDTSRSSSTSDPQKCSSSLLFNREEAVRTQTNEEQNPGIFRVLESHRPRKRMKKASRTSRNKKAEQKPPEEAQSAFSSQTEEKVASAEQDEDVRGHAGTILTVPEVRDGKQLDGAVGKRRRRNKTKAAQTKPEAETLTSQELPQGGAVLQSRPKLRRCAADEAVPPPECLLRERSPAGNPEKIHAGKTRKSKKRKRPAALKFSAMESSPEKERSDEVWFGSFSVKQEEAEQPIQSIKKRRGRKRKEVNELQSSEPPANEMAAAAVTAEGGQPKAAVQGETKRRGRKKKIKLELPEKLSEDFSNMEAVEESQEEHLKTVEDERAPPRRKPRKKRGTSGTARRKVKPAQTFSNLVQTDLGETEEKTIQLSDPGEVAPPTINSAPEDQEDQMPSSEGESHLCSVCGRSFRHLSVLTIHRLMHDESKPPARPPRRKRSSGPPRLSCPCCAAAFSSKTQLLFHMSNAESCTTRLEAGGQLPPTVMPPPSQDNSPPEGGGGTPAPPAGEPSGVLQDSVSIESLRTLLLSHLYSASSPLVQLRPSRAGARYWLSSACDVCSQQPHQDKEPPQHCSVCCELSGEAETCKRLLEAGHVRVELLHLEEERTRGGLDGAPVPSPSPSSSSSAKQVEVSRLSPNPKSNQEAGPPFFRPQRIISRRFLSARWGRSFSHFSRRRLHGDLHRKPEKAFHCSRCELDFHFLDGAAAAGVENRSPAWRSCRSTSCCTEGSRPTSARAASCRSLRSADLTAHLNAHEARLRAPEPACVPEPLSFPYPCRKCDATFSSAEFLQAHQVCHFTAGKRPENPASYVIHRAPEDPQRGAPESSQPARPLPVSNRKYLFRYPHPDRLYVVPTPPSEPALLISDSEDEIGTSAEPGPSLEKPTTPQPAEVSEMDQLDLLIQSLIPEVDFSESNSCCVGKAPPLLTSPQEDAVHSCAMCTALFTELSELHAHYMAHARKL</sequence>
<dbReference type="InterPro" id="IPR050331">
    <property type="entry name" value="Zinc_finger"/>
</dbReference>
<dbReference type="PANTHER" id="PTHR16515:SF66">
    <property type="entry name" value="C2H2-TYPE DOMAIN-CONTAINING PROTEIN"/>
    <property type="match status" value="1"/>
</dbReference>
<dbReference type="SMART" id="SM00355">
    <property type="entry name" value="ZnF_C2H2"/>
    <property type="match status" value="4"/>
</dbReference>
<feature type="compositionally biased region" description="Basic and acidic residues" evidence="8">
    <location>
        <begin position="249"/>
        <end position="258"/>
    </location>
</feature>
<feature type="region of interest" description="Disordered" evidence="8">
    <location>
        <begin position="173"/>
        <end position="197"/>
    </location>
</feature>
<feature type="region of interest" description="Disordered" evidence="8">
    <location>
        <begin position="831"/>
        <end position="867"/>
    </location>
</feature>
<reference evidence="10 11" key="1">
    <citation type="submission" date="2018-11" db="EMBL/GenBank/DDBJ databases">
        <authorList>
            <person name="Lopez-Roques C."/>
            <person name="Donnadieu C."/>
            <person name="Bouchez O."/>
            <person name="Klopp C."/>
            <person name="Cabau C."/>
            <person name="Zahm M."/>
        </authorList>
    </citation>
    <scope>NUCLEOTIDE SEQUENCE [LARGE SCALE GENOMIC DNA]</scope>
    <source>
        <strain evidence="10">RS831</strain>
        <tissue evidence="10">Whole body</tissue>
    </source>
</reference>
<reference evidence="10 11" key="2">
    <citation type="submission" date="2019-01" db="EMBL/GenBank/DDBJ databases">
        <title>A chromosome length genome reference of the Java medaka (oryzias javanicus).</title>
        <authorList>
            <person name="Herpin A."/>
            <person name="Takehana Y."/>
            <person name="Naruse K."/>
            <person name="Ansai S."/>
            <person name="Kawaguchi M."/>
        </authorList>
    </citation>
    <scope>NUCLEOTIDE SEQUENCE [LARGE SCALE GENOMIC DNA]</scope>
    <source>
        <strain evidence="10">RS831</strain>
        <tissue evidence="10">Whole body</tissue>
    </source>
</reference>
<keyword evidence="5" id="KW-0862">Zinc</keyword>
<feature type="compositionally biased region" description="Basic residues" evidence="8">
    <location>
        <begin position="293"/>
        <end position="303"/>
    </location>
</feature>
<evidence type="ECO:0000256" key="8">
    <source>
        <dbReference type="SAM" id="MobiDB-lite"/>
    </source>
</evidence>
<dbReference type="PANTHER" id="PTHR16515">
    <property type="entry name" value="PR DOMAIN ZINC FINGER PROTEIN"/>
    <property type="match status" value="1"/>
</dbReference>
<dbReference type="Proteomes" id="UP000283210">
    <property type="component" value="Chromosome 11"/>
</dbReference>
<dbReference type="GO" id="GO:0010468">
    <property type="term" value="P:regulation of gene expression"/>
    <property type="evidence" value="ECO:0007669"/>
    <property type="project" value="TreeGrafter"/>
</dbReference>
<feature type="compositionally biased region" description="Polar residues" evidence="8">
    <location>
        <begin position="365"/>
        <end position="380"/>
    </location>
</feature>
<feature type="compositionally biased region" description="Basic and acidic residues" evidence="8">
    <location>
        <begin position="672"/>
        <end position="684"/>
    </location>
</feature>
<evidence type="ECO:0000256" key="4">
    <source>
        <dbReference type="ARBA" id="ARBA00022771"/>
    </source>
</evidence>
<feature type="compositionally biased region" description="Polar residues" evidence="8">
    <location>
        <begin position="989"/>
        <end position="998"/>
    </location>
</feature>
<feature type="region of interest" description="Disordered" evidence="8">
    <location>
        <begin position="777"/>
        <end position="799"/>
    </location>
</feature>
<feature type="domain" description="C2H2-type" evidence="9">
    <location>
        <begin position="757"/>
        <end position="784"/>
    </location>
</feature>
<evidence type="ECO:0000256" key="3">
    <source>
        <dbReference type="ARBA" id="ARBA00022737"/>
    </source>
</evidence>
<name>A0A437CUN8_ORYJA</name>
<feature type="domain" description="C2H2-type" evidence="9">
    <location>
        <begin position="1128"/>
        <end position="1157"/>
    </location>
</feature>
<dbReference type="InterPro" id="IPR013087">
    <property type="entry name" value="Znf_C2H2_type"/>
</dbReference>
<feature type="compositionally biased region" description="Basic residues" evidence="8">
    <location>
        <begin position="596"/>
        <end position="605"/>
    </location>
</feature>
<evidence type="ECO:0000259" key="9">
    <source>
        <dbReference type="PROSITE" id="PS50157"/>
    </source>
</evidence>
<protein>
    <recommendedName>
        <fullName evidence="9">C2H2-type domain-containing protein</fullName>
    </recommendedName>
</protein>
<organism evidence="10 11">
    <name type="scientific">Oryzias javanicus</name>
    <name type="common">Javanese ricefish</name>
    <name type="synonym">Aplocheilus javanicus</name>
    <dbReference type="NCBI Taxonomy" id="123683"/>
    <lineage>
        <taxon>Eukaryota</taxon>
        <taxon>Metazoa</taxon>
        <taxon>Chordata</taxon>
        <taxon>Craniata</taxon>
        <taxon>Vertebrata</taxon>
        <taxon>Euteleostomi</taxon>
        <taxon>Actinopterygii</taxon>
        <taxon>Neopterygii</taxon>
        <taxon>Teleostei</taxon>
        <taxon>Neoteleostei</taxon>
        <taxon>Acanthomorphata</taxon>
        <taxon>Ovalentaria</taxon>
        <taxon>Atherinomorphae</taxon>
        <taxon>Beloniformes</taxon>
        <taxon>Adrianichthyidae</taxon>
        <taxon>Oryziinae</taxon>
        <taxon>Oryzias</taxon>
    </lineage>
</organism>
<feature type="region of interest" description="Disordered" evidence="8">
    <location>
        <begin position="139"/>
        <end position="158"/>
    </location>
</feature>
<proteinExistence type="predicted"/>
<evidence type="ECO:0000313" key="11">
    <source>
        <dbReference type="Proteomes" id="UP000283210"/>
    </source>
</evidence>
<gene>
    <name evidence="10" type="ORF">OJAV_G00109610</name>
</gene>
<dbReference type="OrthoDB" id="8774208at2759"/>
<evidence type="ECO:0000256" key="2">
    <source>
        <dbReference type="ARBA" id="ARBA00022723"/>
    </source>
</evidence>
<keyword evidence="2" id="KW-0479">Metal-binding</keyword>
<dbReference type="GO" id="GO:0008270">
    <property type="term" value="F:zinc ion binding"/>
    <property type="evidence" value="ECO:0007669"/>
    <property type="project" value="UniProtKB-KW"/>
</dbReference>
<feature type="compositionally biased region" description="Basic residues" evidence="8">
    <location>
        <begin position="545"/>
        <end position="558"/>
    </location>
</feature>
<feature type="compositionally biased region" description="Polar residues" evidence="8">
    <location>
        <begin position="737"/>
        <end position="753"/>
    </location>
</feature>
<evidence type="ECO:0000256" key="1">
    <source>
        <dbReference type="ARBA" id="ARBA00004123"/>
    </source>
</evidence>
<feature type="region of interest" description="Disordered" evidence="8">
    <location>
        <begin position="960"/>
        <end position="1003"/>
    </location>
</feature>
<dbReference type="GO" id="GO:0005634">
    <property type="term" value="C:nucleus"/>
    <property type="evidence" value="ECO:0007669"/>
    <property type="project" value="UniProtKB-SubCell"/>
</dbReference>
<feature type="compositionally biased region" description="Low complexity" evidence="8">
    <location>
        <begin position="617"/>
        <end position="627"/>
    </location>
</feature>
<evidence type="ECO:0000256" key="7">
    <source>
        <dbReference type="PROSITE-ProRule" id="PRU00042"/>
    </source>
</evidence>
<feature type="domain" description="C2H2-type" evidence="9">
    <location>
        <begin position="1288"/>
        <end position="1314"/>
    </location>
</feature>
<comment type="subcellular location">
    <subcellularLocation>
        <location evidence="1">Nucleus</location>
    </subcellularLocation>
</comment>
<feature type="compositionally biased region" description="Polar residues" evidence="8">
    <location>
        <begin position="342"/>
        <end position="358"/>
    </location>
</feature>
<feature type="region of interest" description="Disordered" evidence="8">
    <location>
        <begin position="54"/>
        <end position="104"/>
    </location>
</feature>
<evidence type="ECO:0000313" key="10">
    <source>
        <dbReference type="EMBL" id="RVE66648.1"/>
    </source>
</evidence>